<accession>A0A8S0ZG66</accession>
<evidence type="ECO:0000313" key="5">
    <source>
        <dbReference type="EMBL" id="CAB3231859.1"/>
    </source>
</evidence>
<dbReference type="PANTHER" id="PTHR10928:SF2">
    <property type="entry name" value="SUPPRESSOR OF FUSED HOMOLOG"/>
    <property type="match status" value="1"/>
</dbReference>
<dbReference type="EMBL" id="CADEBD010000289">
    <property type="protein sequence ID" value="CAB3231859.1"/>
    <property type="molecule type" value="Genomic_DNA"/>
</dbReference>
<feature type="domain" description="Suppressor of fused-like" evidence="3">
    <location>
        <begin position="89"/>
        <end position="267"/>
    </location>
</feature>
<dbReference type="GO" id="GO:0005634">
    <property type="term" value="C:nucleus"/>
    <property type="evidence" value="ECO:0007669"/>
    <property type="project" value="UniProtKB-SubCell"/>
</dbReference>
<dbReference type="AlphaFoldDB" id="A0A8S0ZG66"/>
<evidence type="ECO:0000259" key="3">
    <source>
        <dbReference type="Pfam" id="PF05076"/>
    </source>
</evidence>
<dbReference type="PIRSF" id="PIRSF011844">
    <property type="entry name" value="Suppressor_of_fused_protein"/>
    <property type="match status" value="1"/>
</dbReference>
<evidence type="ECO:0000256" key="2">
    <source>
        <dbReference type="SAM" id="MobiDB-lite"/>
    </source>
</evidence>
<evidence type="ECO:0000259" key="4">
    <source>
        <dbReference type="Pfam" id="PF12470"/>
    </source>
</evidence>
<sequence length="505" mass="54650">MSTGSGTGAPPPSGLVRSSALSFVAPAQLPTTADGVPGNSQDMDREQINQTDRLVPAGLKALCETCSRLYPDQPNPLQVTTRLKYWLGGHDPLDYISMYWNPGKPEENILPHWHYVSFGLSDLHGDGRVHPPPDPSPGAPSGYGFELTFRLSAEGVTQPPLWPAALLQALARYVFTTGNKLCAGDHISWHRALDGGAGRLRHLLVAADPQLRDTNTAHGSVSFLQMVGCTGRELKAAQRGSGFEVLKLISEDTNCGGSWLVSRVNRRTSARAVRLRRPPPPAPPAQLAGVSARLRWQPWGEPPDEQPASPSNLPPSVEQQIKETLQRGLNTMTADRSGPEGHMSTDSFEMSSMERALPQIPEVMQGSWRGEPMVEYLDGVHIVLNAEGASLLPLAIDGRVSHGSHFTWRECGRAVTLLPPAVGGAAATPSRPYAAQGSWLQVIIPKELAADMSAQVASLARLADTDSEPDSEEETEQKDPPTLPTTFTWPKHRLKITVLSDSEFL</sequence>
<dbReference type="OrthoDB" id="192608at2759"/>
<reference evidence="5 6" key="1">
    <citation type="submission" date="2020-04" db="EMBL/GenBank/DDBJ databases">
        <authorList>
            <person name="Wallbank WR R."/>
            <person name="Pardo Diaz C."/>
            <person name="Kozak K."/>
            <person name="Martin S."/>
            <person name="Jiggins C."/>
            <person name="Moest M."/>
            <person name="Warren A I."/>
            <person name="Byers J.R.P. K."/>
            <person name="Montejo-Kovacevich G."/>
            <person name="Yen C E."/>
        </authorList>
    </citation>
    <scope>NUCLEOTIDE SEQUENCE [LARGE SCALE GENOMIC DNA]</scope>
</reference>
<keyword evidence="1" id="KW-0539">Nucleus</keyword>
<dbReference type="PANTHER" id="PTHR10928">
    <property type="entry name" value="SUPPRESSOR OF FUSED"/>
    <property type="match status" value="1"/>
</dbReference>
<proteinExistence type="inferred from homology"/>
<feature type="region of interest" description="Disordered" evidence="2">
    <location>
        <begin position="297"/>
        <end position="317"/>
    </location>
</feature>
<dbReference type="InterPro" id="IPR020941">
    <property type="entry name" value="SUFU-like_domain"/>
</dbReference>
<dbReference type="GO" id="GO:0005737">
    <property type="term" value="C:cytoplasm"/>
    <property type="evidence" value="ECO:0007669"/>
    <property type="project" value="UniProtKB-SubCell"/>
</dbReference>
<feature type="domain" description="Suppressor of fused C-terminal" evidence="4">
    <location>
        <begin position="286"/>
        <end position="498"/>
    </location>
</feature>
<dbReference type="Gene3D" id="3.30.1360.230">
    <property type="entry name" value="Sufu, C-terminal domain"/>
    <property type="match status" value="1"/>
</dbReference>
<dbReference type="Pfam" id="PF05076">
    <property type="entry name" value="SUFU"/>
    <property type="match status" value="1"/>
</dbReference>
<dbReference type="InterPro" id="IPR007768">
    <property type="entry name" value="Suppressor_of_fused"/>
</dbReference>
<comment type="subcellular location">
    <subcellularLocation>
        <location evidence="1">Cytoplasm</location>
    </subcellularLocation>
    <subcellularLocation>
        <location evidence="1">Nucleus</location>
    </subcellularLocation>
</comment>
<protein>
    <recommendedName>
        <fullName evidence="1">Suppressor of fused homolog</fullName>
    </recommendedName>
</protein>
<feature type="region of interest" description="Disordered" evidence="2">
    <location>
        <begin position="462"/>
        <end position="487"/>
    </location>
</feature>
<comment type="similarity">
    <text evidence="1">Belongs to the SUFU family.</text>
</comment>
<keyword evidence="1" id="KW-0963">Cytoplasm</keyword>
<dbReference type="Proteomes" id="UP000494256">
    <property type="component" value="Unassembled WGS sequence"/>
</dbReference>
<dbReference type="Pfam" id="PF12470">
    <property type="entry name" value="SUFU_C"/>
    <property type="match status" value="1"/>
</dbReference>
<organism evidence="5 6">
    <name type="scientific">Arctia plantaginis</name>
    <name type="common">Wood tiger moth</name>
    <name type="synonym">Phalaena plantaginis</name>
    <dbReference type="NCBI Taxonomy" id="874455"/>
    <lineage>
        <taxon>Eukaryota</taxon>
        <taxon>Metazoa</taxon>
        <taxon>Ecdysozoa</taxon>
        <taxon>Arthropoda</taxon>
        <taxon>Hexapoda</taxon>
        <taxon>Insecta</taxon>
        <taxon>Pterygota</taxon>
        <taxon>Neoptera</taxon>
        <taxon>Endopterygota</taxon>
        <taxon>Lepidoptera</taxon>
        <taxon>Glossata</taxon>
        <taxon>Ditrysia</taxon>
        <taxon>Noctuoidea</taxon>
        <taxon>Erebidae</taxon>
        <taxon>Arctiinae</taxon>
        <taxon>Arctia</taxon>
    </lineage>
</organism>
<evidence type="ECO:0000256" key="1">
    <source>
        <dbReference type="PIRNR" id="PIRNR011844"/>
    </source>
</evidence>
<dbReference type="InterPro" id="IPR037181">
    <property type="entry name" value="SUFU_N"/>
</dbReference>
<dbReference type="SUPFAM" id="SSF103359">
    <property type="entry name" value="Suppressor of Fused, N-terminal domain"/>
    <property type="match status" value="1"/>
</dbReference>
<evidence type="ECO:0000313" key="6">
    <source>
        <dbReference type="Proteomes" id="UP000494256"/>
    </source>
</evidence>
<dbReference type="InterPro" id="IPR016591">
    <property type="entry name" value="Suppressor_of_fused_euk"/>
</dbReference>
<name>A0A8S0ZG66_ARCPL</name>
<dbReference type="InterPro" id="IPR038489">
    <property type="entry name" value="SUFU_C_sf"/>
</dbReference>
<comment type="caution">
    <text evidence="5">The sequence shown here is derived from an EMBL/GenBank/DDBJ whole genome shotgun (WGS) entry which is preliminary data.</text>
</comment>
<gene>
    <name evidence="5" type="ORF">APLA_LOCUS5353</name>
</gene>
<feature type="compositionally biased region" description="Acidic residues" evidence="2">
    <location>
        <begin position="465"/>
        <end position="476"/>
    </location>
</feature>
<dbReference type="InterPro" id="IPR024314">
    <property type="entry name" value="SUFU_C"/>
</dbReference>